<keyword evidence="2" id="KW-1185">Reference proteome</keyword>
<dbReference type="Proteomes" id="UP001160148">
    <property type="component" value="Unassembled WGS sequence"/>
</dbReference>
<gene>
    <name evidence="1" type="ORF">MEUPH1_LOCUS14578</name>
</gene>
<evidence type="ECO:0000313" key="2">
    <source>
        <dbReference type="Proteomes" id="UP001160148"/>
    </source>
</evidence>
<dbReference type="AlphaFoldDB" id="A0AAV0WUD7"/>
<dbReference type="PANTHER" id="PTHR46113:SF1">
    <property type="entry name" value="PEPTIDASE M17 LEUCYL AMINOPEPTIDASE N-TERMINAL DOMAIN-CONTAINING PROTEIN"/>
    <property type="match status" value="1"/>
</dbReference>
<name>A0AAV0WUD7_9HEMI</name>
<accession>A0AAV0WUD7</accession>
<evidence type="ECO:0008006" key="3">
    <source>
        <dbReference type="Google" id="ProtNLM"/>
    </source>
</evidence>
<protein>
    <recommendedName>
        <fullName evidence="3">Transposase</fullName>
    </recommendedName>
</protein>
<sequence length="514" mass="59597">MDSDRDATHLLMATAEALGQNVDSLIINRSSIHRERSKLRKEQAINLRQGFQINLFNTSVIHWDGKLLPSLTSKNLVDRLPVIISSGKHEQLLGVLKLLVGTGEEQATNVYQLIEEWGLNNSVIAVCCDTTASNTGRLKGACVLLEQRLEKDLLYLLCRHHIYELVLRSVFEEKFGSTSGPNIQLFKKFQDNWIKIDTVKFNPGIENDYVSLILCHNVQQRVLDFALTHSKEKQFREDYRELLELSIIFLGGIPHRGISFRVPGASHHARWMSKAIYCLKIYIFRKQFHMTKIQENACRDSCIFIISVYIEKWFCSHVAIEAPYQDILFIQCLIKYENIDKKISNIALKKFCGHLWYLNPEAAAFSFFDSNIPLPMKIKMVDSLKILKIQDENENIVKRFINPINNLTLLKSSQISDFINSSSMKFFERFNIDTDFLNQNPEEWYKNVNYQKGISLLSQVKVVNDAAERGVKLISDYNDKITKDEEQKQFLMQTVYDYRRKYPDAKRSTLSKEI</sequence>
<comment type="caution">
    <text evidence="1">The sequence shown here is derived from an EMBL/GenBank/DDBJ whole genome shotgun (WGS) entry which is preliminary data.</text>
</comment>
<proteinExistence type="predicted"/>
<reference evidence="1 2" key="1">
    <citation type="submission" date="2023-01" db="EMBL/GenBank/DDBJ databases">
        <authorList>
            <person name="Whitehead M."/>
        </authorList>
    </citation>
    <scope>NUCLEOTIDE SEQUENCE [LARGE SCALE GENOMIC DNA]</scope>
</reference>
<organism evidence="1 2">
    <name type="scientific">Macrosiphum euphorbiae</name>
    <name type="common">potato aphid</name>
    <dbReference type="NCBI Taxonomy" id="13131"/>
    <lineage>
        <taxon>Eukaryota</taxon>
        <taxon>Metazoa</taxon>
        <taxon>Ecdysozoa</taxon>
        <taxon>Arthropoda</taxon>
        <taxon>Hexapoda</taxon>
        <taxon>Insecta</taxon>
        <taxon>Pterygota</taxon>
        <taxon>Neoptera</taxon>
        <taxon>Paraneoptera</taxon>
        <taxon>Hemiptera</taxon>
        <taxon>Sternorrhyncha</taxon>
        <taxon>Aphidomorpha</taxon>
        <taxon>Aphidoidea</taxon>
        <taxon>Aphididae</taxon>
        <taxon>Macrosiphini</taxon>
        <taxon>Macrosiphum</taxon>
    </lineage>
</organism>
<dbReference type="EMBL" id="CARXXK010000002">
    <property type="protein sequence ID" value="CAI6359142.1"/>
    <property type="molecule type" value="Genomic_DNA"/>
</dbReference>
<evidence type="ECO:0000313" key="1">
    <source>
        <dbReference type="EMBL" id="CAI6359142.1"/>
    </source>
</evidence>
<dbReference type="PANTHER" id="PTHR46113">
    <property type="entry name" value="SNAC DOMAIN-CONTAINING PROTEIN"/>
    <property type="match status" value="1"/>
</dbReference>